<dbReference type="PANTHER" id="PTHR43798:SF33">
    <property type="entry name" value="HYDROLASE, PUTATIVE (AFU_ORTHOLOGUE AFUA_2G14860)-RELATED"/>
    <property type="match status" value="1"/>
</dbReference>
<evidence type="ECO:0000259" key="1">
    <source>
        <dbReference type="Pfam" id="PF12697"/>
    </source>
</evidence>
<protein>
    <submittedName>
        <fullName evidence="2">Alpha/beta hydrolase</fullName>
    </submittedName>
</protein>
<organism evidence="2 3">
    <name type="scientific">Chitinimonas viridis</name>
    <dbReference type="NCBI Taxonomy" id="664880"/>
    <lineage>
        <taxon>Bacteria</taxon>
        <taxon>Pseudomonadati</taxon>
        <taxon>Pseudomonadota</taxon>
        <taxon>Betaproteobacteria</taxon>
        <taxon>Neisseriales</taxon>
        <taxon>Chitinibacteraceae</taxon>
        <taxon>Chitinimonas</taxon>
    </lineage>
</organism>
<dbReference type="InterPro" id="IPR050266">
    <property type="entry name" value="AB_hydrolase_sf"/>
</dbReference>
<dbReference type="InterPro" id="IPR029058">
    <property type="entry name" value="AB_hydrolase_fold"/>
</dbReference>
<sequence length="294" mass="32290">MMDWQPWQYTDSNGLTLRGWHTPPSGKPVLHFLHGNGFSGRTYEPMLALLAVDFDLWLCDLPGHGRSDAGDRFLGWNRNASLALDAFMAHQSLWDAGLPRYALGHSFGGVLTALSLAERPGLFQRAVLLDPVIFTPWMNRLLRAAESLGLAHHTPLARLSRKRRRVWPSAAAAQAALSGRGIFRGWTEAAMAAYVAHAMAPVAEGVGLCTPASLESTIFGSAPQQLWPSLCASNTPVRLIHGDQTYPFVPVSAQRWQRLNPQVEVMQTRGGHCFMQEDPAQAADLTRAYLLGKS</sequence>
<keyword evidence="3" id="KW-1185">Reference proteome</keyword>
<feature type="domain" description="AB hydrolase-1" evidence="1">
    <location>
        <begin position="32"/>
        <end position="284"/>
    </location>
</feature>
<reference evidence="2" key="2">
    <citation type="submission" date="2023-06" db="EMBL/GenBank/DDBJ databases">
        <authorList>
            <person name="Lucena T."/>
            <person name="Sun Q."/>
        </authorList>
    </citation>
    <scope>NUCLEOTIDE SEQUENCE</scope>
    <source>
        <strain evidence="2">CECT 7703</strain>
    </source>
</reference>
<accession>A0ABT8B8L9</accession>
<gene>
    <name evidence="2" type="ORF">QWZ03_16590</name>
</gene>
<dbReference type="Pfam" id="PF12697">
    <property type="entry name" value="Abhydrolase_6"/>
    <property type="match status" value="1"/>
</dbReference>
<dbReference type="PANTHER" id="PTHR43798">
    <property type="entry name" value="MONOACYLGLYCEROL LIPASE"/>
    <property type="match status" value="1"/>
</dbReference>
<dbReference type="InterPro" id="IPR000073">
    <property type="entry name" value="AB_hydrolase_1"/>
</dbReference>
<comment type="caution">
    <text evidence="2">The sequence shown here is derived from an EMBL/GenBank/DDBJ whole genome shotgun (WGS) entry which is preliminary data.</text>
</comment>
<proteinExistence type="predicted"/>
<dbReference type="RefSeq" id="WP_290333735.1">
    <property type="nucleotide sequence ID" value="NZ_JAUFPU010000018.1"/>
</dbReference>
<dbReference type="GO" id="GO:0016787">
    <property type="term" value="F:hydrolase activity"/>
    <property type="evidence" value="ECO:0007669"/>
    <property type="project" value="UniProtKB-KW"/>
</dbReference>
<dbReference type="Gene3D" id="3.40.50.1820">
    <property type="entry name" value="alpha/beta hydrolase"/>
    <property type="match status" value="1"/>
</dbReference>
<evidence type="ECO:0000313" key="3">
    <source>
        <dbReference type="Proteomes" id="UP001180081"/>
    </source>
</evidence>
<dbReference type="EMBL" id="JAUFPU010000018">
    <property type="protein sequence ID" value="MDN3578389.1"/>
    <property type="molecule type" value="Genomic_DNA"/>
</dbReference>
<evidence type="ECO:0000313" key="2">
    <source>
        <dbReference type="EMBL" id="MDN3578389.1"/>
    </source>
</evidence>
<keyword evidence="2" id="KW-0378">Hydrolase</keyword>
<name>A0ABT8B8L9_9NEIS</name>
<dbReference type="SUPFAM" id="SSF53474">
    <property type="entry name" value="alpha/beta-Hydrolases"/>
    <property type="match status" value="1"/>
</dbReference>
<reference evidence="2" key="1">
    <citation type="journal article" date="2014" name="Int. J. Syst. Evol. Microbiol.">
        <title>Complete genome of a new Firmicutes species belonging to the dominant human colonic microbiota ('Ruminococcus bicirculans') reveals two chromosomes and a selective capacity to utilize plant glucans.</title>
        <authorList>
            <consortium name="NISC Comparative Sequencing Program"/>
            <person name="Wegmann U."/>
            <person name="Louis P."/>
            <person name="Goesmann A."/>
            <person name="Henrissat B."/>
            <person name="Duncan S.H."/>
            <person name="Flint H.J."/>
        </authorList>
    </citation>
    <scope>NUCLEOTIDE SEQUENCE</scope>
    <source>
        <strain evidence="2">CECT 7703</strain>
    </source>
</reference>
<dbReference type="Proteomes" id="UP001180081">
    <property type="component" value="Unassembled WGS sequence"/>
</dbReference>